<dbReference type="EMBL" id="JBHSNA010000007">
    <property type="protein sequence ID" value="MFC5566791.1"/>
    <property type="molecule type" value="Genomic_DNA"/>
</dbReference>
<evidence type="ECO:0000313" key="1">
    <source>
        <dbReference type="EMBL" id="MFC5566791.1"/>
    </source>
</evidence>
<proteinExistence type="predicted"/>
<reference evidence="2" key="1">
    <citation type="journal article" date="2019" name="Int. J. Syst. Evol. Microbiol.">
        <title>The Global Catalogue of Microorganisms (GCM) 10K type strain sequencing project: providing services to taxonomists for standard genome sequencing and annotation.</title>
        <authorList>
            <consortium name="The Broad Institute Genomics Platform"/>
            <consortium name="The Broad Institute Genome Sequencing Center for Infectious Disease"/>
            <person name="Wu L."/>
            <person name="Ma J."/>
        </authorList>
    </citation>
    <scope>NUCLEOTIDE SEQUENCE [LARGE SCALE GENOMIC DNA]</scope>
    <source>
        <strain evidence="2">KACC 11588</strain>
    </source>
</reference>
<comment type="caution">
    <text evidence="1">The sequence shown here is derived from an EMBL/GenBank/DDBJ whole genome shotgun (WGS) entry which is preliminary data.</text>
</comment>
<organism evidence="1 2">
    <name type="scientific">Rubellimicrobium aerolatum</name>
    <dbReference type="NCBI Taxonomy" id="490979"/>
    <lineage>
        <taxon>Bacteria</taxon>
        <taxon>Pseudomonadati</taxon>
        <taxon>Pseudomonadota</taxon>
        <taxon>Alphaproteobacteria</taxon>
        <taxon>Rhodobacterales</taxon>
        <taxon>Roseobacteraceae</taxon>
        <taxon>Rubellimicrobium</taxon>
    </lineage>
</organism>
<dbReference type="Proteomes" id="UP001596056">
    <property type="component" value="Unassembled WGS sequence"/>
</dbReference>
<protein>
    <submittedName>
        <fullName evidence="1">Glycosyltransferase family 2 protein</fullName>
    </submittedName>
</protein>
<name>A0ABW0SCX2_9RHOB</name>
<gene>
    <name evidence="1" type="ORF">ACFPOC_10240</name>
</gene>
<accession>A0ABW0SCX2</accession>
<keyword evidence="2" id="KW-1185">Reference proteome</keyword>
<evidence type="ECO:0000313" key="2">
    <source>
        <dbReference type="Proteomes" id="UP001596056"/>
    </source>
</evidence>
<sequence>MLQAWKHRWRSARARADIAARLREPPETRAHGLPSPLVVSLTSFPRRFGTLAPTMGALLTQTVRPDAVILWLGEGQARELPGEVLALRARGLTVAETRDLRSFTKIVPTLVAHPEAHVVTADDDVFYGRDWLEGLVAAARPGEVAAHRAHRVGVADGRPLPYADWDRNLRAPERGPLVFPTGVMGVIYPPGSLHEDATRAELFGELAPTADDVWLWWMHRMAGATARKVGGRARVLEWPDSQAVNLRAGNTAGAGNDRAVAAMVARYGLPLG</sequence>
<dbReference type="RefSeq" id="WP_209841261.1">
    <property type="nucleotide sequence ID" value="NZ_JAGGJP010000010.1"/>
</dbReference>